<dbReference type="OrthoDB" id="15304at2759"/>
<sequence length="100" mass="11201">MDIGTQLYPPRLIRPPRSFDDLFNQLHLVSCASPSHRFQENILCLVCGRLLCALCAHVSSVLVEVPELIFPSLLAFLQDVHLFPFTKAGSLLPLWQIGLC</sequence>
<dbReference type="InterPro" id="IPR044046">
    <property type="entry name" value="E3_ligase_UBR-like_C"/>
</dbReference>
<organism evidence="2 3">
    <name type="scientific">Dibothriocephalus latus</name>
    <name type="common">Fish tapeworm</name>
    <name type="synonym">Diphyllobothrium latum</name>
    <dbReference type="NCBI Taxonomy" id="60516"/>
    <lineage>
        <taxon>Eukaryota</taxon>
        <taxon>Metazoa</taxon>
        <taxon>Spiralia</taxon>
        <taxon>Lophotrochozoa</taxon>
        <taxon>Platyhelminthes</taxon>
        <taxon>Cestoda</taxon>
        <taxon>Eucestoda</taxon>
        <taxon>Diphyllobothriidea</taxon>
        <taxon>Diphyllobothriidae</taxon>
        <taxon>Dibothriocephalus</taxon>
    </lineage>
</organism>
<keyword evidence="3" id="KW-1185">Reference proteome</keyword>
<proteinExistence type="predicted"/>
<reference evidence="2 3" key="1">
    <citation type="submission" date="2018-11" db="EMBL/GenBank/DDBJ databases">
        <authorList>
            <consortium name="Pathogen Informatics"/>
        </authorList>
    </citation>
    <scope>NUCLEOTIDE SEQUENCE [LARGE SCALE GENOMIC DNA]</scope>
</reference>
<protein>
    <recommendedName>
        <fullName evidence="1">E3 ubiquitin-protein ligase UBR-like C-terminal domain-containing protein</fullName>
    </recommendedName>
</protein>
<dbReference type="Proteomes" id="UP000281553">
    <property type="component" value="Unassembled WGS sequence"/>
</dbReference>
<evidence type="ECO:0000259" key="1">
    <source>
        <dbReference type="Pfam" id="PF18995"/>
    </source>
</evidence>
<evidence type="ECO:0000313" key="3">
    <source>
        <dbReference type="Proteomes" id="UP000281553"/>
    </source>
</evidence>
<dbReference type="AlphaFoldDB" id="A0A3P7RCV0"/>
<feature type="domain" description="E3 ubiquitin-protein ligase UBR-like C-terminal" evidence="1">
    <location>
        <begin position="10"/>
        <end position="53"/>
    </location>
</feature>
<dbReference type="EMBL" id="UYRU01093573">
    <property type="protein sequence ID" value="VDN38629.1"/>
    <property type="molecule type" value="Genomic_DNA"/>
</dbReference>
<accession>A0A3P7RCV0</accession>
<gene>
    <name evidence="2" type="ORF">DILT_LOCUS17649</name>
</gene>
<evidence type="ECO:0000313" key="2">
    <source>
        <dbReference type="EMBL" id="VDN38629.1"/>
    </source>
</evidence>
<dbReference type="Pfam" id="PF18995">
    <property type="entry name" value="PRT6_C"/>
    <property type="match status" value="1"/>
</dbReference>
<name>A0A3P7RCV0_DIBLA</name>